<dbReference type="PANTHER" id="PTHR28174:SF1">
    <property type="entry name" value="LARGE RIBOSOMAL SUBUNIT PROTEIN BL31M"/>
    <property type="match status" value="1"/>
</dbReference>
<reference evidence="3" key="1">
    <citation type="submission" date="2016-02" db="EMBL/GenBank/DDBJ databases">
        <title>Comparative genomics of biotechnologically important yeasts.</title>
        <authorList>
            <consortium name="DOE Joint Genome Institute"/>
            <person name="Riley R."/>
            <person name="Haridas S."/>
            <person name="Wolfe K.H."/>
            <person name="Lopes M.R."/>
            <person name="Hittinger C.T."/>
            <person name="Goker M."/>
            <person name="Salamov A."/>
            <person name="Wisecaver J."/>
            <person name="Long T.M."/>
            <person name="Aerts A.L."/>
            <person name="Barry K."/>
            <person name="Choi C."/>
            <person name="Clum A."/>
            <person name="Coughlan A.Y."/>
            <person name="Deshpande S."/>
            <person name="Douglass A.P."/>
            <person name="Hanson S.J."/>
            <person name="Klenk H.-P."/>
            <person name="Labutti K."/>
            <person name="Lapidus A."/>
            <person name="Lindquist E."/>
            <person name="Lipzen A."/>
            <person name="Meier-Kolthoff J.P."/>
            <person name="Ohm R.A."/>
            <person name="Otillar R.P."/>
            <person name="Pangilinan J."/>
            <person name="Peng Y."/>
            <person name="Rokas A."/>
            <person name="Rosa C.A."/>
            <person name="Scheuner C."/>
            <person name="Sibirny A.A."/>
            <person name="Slot J.C."/>
            <person name="Stielow J.B."/>
            <person name="Sun H."/>
            <person name="Kurtzman C.P."/>
            <person name="Blackwell M."/>
            <person name="Jeffries T.W."/>
            <person name="Grigoriev I.V."/>
        </authorList>
    </citation>
    <scope>NUCLEOTIDE SEQUENCE [LARGE SCALE GENOMIC DNA]</scope>
    <source>
        <strain evidence="3">NRRL Y-17796</strain>
    </source>
</reference>
<organism evidence="2 3">
    <name type="scientific">Tortispora caseinolytica NRRL Y-17796</name>
    <dbReference type="NCBI Taxonomy" id="767744"/>
    <lineage>
        <taxon>Eukaryota</taxon>
        <taxon>Fungi</taxon>
        <taxon>Dikarya</taxon>
        <taxon>Ascomycota</taxon>
        <taxon>Saccharomycotina</taxon>
        <taxon>Trigonopsidomycetes</taxon>
        <taxon>Trigonopsidales</taxon>
        <taxon>Trigonopsidaceae</taxon>
        <taxon>Tortispora</taxon>
    </lineage>
</organism>
<dbReference type="InterPro" id="IPR048874">
    <property type="entry name" value="Ribosomal_bL31m_N"/>
</dbReference>
<dbReference type="GO" id="GO:0032543">
    <property type="term" value="P:mitochondrial translation"/>
    <property type="evidence" value="ECO:0007669"/>
    <property type="project" value="InterPro"/>
</dbReference>
<dbReference type="Pfam" id="PF21492">
    <property type="entry name" value="bL31_N"/>
    <property type="match status" value="1"/>
</dbReference>
<feature type="domain" description="Ribosomal protein bL31m N-terminal" evidence="1">
    <location>
        <begin position="6"/>
        <end position="65"/>
    </location>
</feature>
<feature type="non-terminal residue" evidence="2">
    <location>
        <position position="87"/>
    </location>
</feature>
<evidence type="ECO:0000313" key="2">
    <source>
        <dbReference type="EMBL" id="ODV90224.1"/>
    </source>
</evidence>
<keyword evidence="3" id="KW-1185">Reference proteome</keyword>
<dbReference type="InterPro" id="IPR034600">
    <property type="entry name" value="Ribosomal_bL31m"/>
</dbReference>
<dbReference type="OrthoDB" id="5587740at2759"/>
<feature type="non-terminal residue" evidence="2">
    <location>
        <position position="1"/>
    </location>
</feature>
<dbReference type="GO" id="GO:0003735">
    <property type="term" value="F:structural constituent of ribosome"/>
    <property type="evidence" value="ECO:0007669"/>
    <property type="project" value="InterPro"/>
</dbReference>
<protein>
    <recommendedName>
        <fullName evidence="1">Ribosomal protein bL31m N-terminal domain-containing protein</fullName>
    </recommendedName>
</protein>
<gene>
    <name evidence="2" type="ORF">CANCADRAFT_13950</name>
</gene>
<dbReference type="PANTHER" id="PTHR28174">
    <property type="entry name" value="54S RIBOSOMAL PROTEIN L36, MITOCHONDRIAL"/>
    <property type="match status" value="1"/>
</dbReference>
<proteinExistence type="predicted"/>
<dbReference type="AlphaFoldDB" id="A0A1E4TEN1"/>
<evidence type="ECO:0000313" key="3">
    <source>
        <dbReference type="Proteomes" id="UP000095023"/>
    </source>
</evidence>
<name>A0A1E4TEN1_9ASCO</name>
<dbReference type="GO" id="GO:0005762">
    <property type="term" value="C:mitochondrial large ribosomal subunit"/>
    <property type="evidence" value="ECO:0007669"/>
    <property type="project" value="InterPro"/>
</dbReference>
<sequence length="87" mass="10155">SGKSSVKKRPVRHLEIGKTRPNVPYRFDCRVELSDGSTYVRKSVFPRAEWRYIKDIRNQAQWNPSIAAELAAQMEAGGRMARFQRRF</sequence>
<accession>A0A1E4TEN1</accession>
<dbReference type="Proteomes" id="UP000095023">
    <property type="component" value="Unassembled WGS sequence"/>
</dbReference>
<evidence type="ECO:0000259" key="1">
    <source>
        <dbReference type="Pfam" id="PF21492"/>
    </source>
</evidence>
<dbReference type="Gene3D" id="6.20.130.10">
    <property type="match status" value="1"/>
</dbReference>
<dbReference type="EMBL" id="KV453842">
    <property type="protein sequence ID" value="ODV90224.1"/>
    <property type="molecule type" value="Genomic_DNA"/>
</dbReference>